<reference evidence="14 15" key="1">
    <citation type="submission" date="2019-08" db="EMBL/GenBank/DDBJ databases">
        <title>In-depth cultivation of the pig gut microbiome towards novel bacterial diversity and tailored functional studies.</title>
        <authorList>
            <person name="Wylensek D."/>
            <person name="Hitch T.C.A."/>
            <person name="Clavel T."/>
        </authorList>
    </citation>
    <scope>NUCLEOTIDE SEQUENCE [LARGE SCALE GENOMIC DNA]</scope>
    <source>
        <strain evidence="14 15">Med78-601-WT-4W-RMD-3</strain>
    </source>
</reference>
<dbReference type="OrthoDB" id="9804592at2"/>
<evidence type="ECO:0000313" key="14">
    <source>
        <dbReference type="EMBL" id="MSS44002.1"/>
    </source>
</evidence>
<feature type="binding site" evidence="10">
    <location>
        <position position="198"/>
    </location>
    <ligand>
        <name>NAD(+)</name>
        <dbReference type="ChEBI" id="CHEBI:57540"/>
    </ligand>
</feature>
<dbReference type="GO" id="GO:0000166">
    <property type="term" value="F:nucleotide binding"/>
    <property type="evidence" value="ECO:0007669"/>
    <property type="project" value="UniProtKB-KW"/>
</dbReference>
<comment type="similarity">
    <text evidence="2 7">Belongs to the AlaDH/PNT family.</text>
</comment>
<feature type="binding site" evidence="10">
    <location>
        <position position="279"/>
    </location>
    <ligand>
        <name>NAD(+)</name>
        <dbReference type="ChEBI" id="CHEBI:57540"/>
    </ligand>
</feature>
<dbReference type="SMART" id="SM01002">
    <property type="entry name" value="AlaDh_PNT_C"/>
    <property type="match status" value="1"/>
</dbReference>
<evidence type="ECO:0000256" key="6">
    <source>
        <dbReference type="ARBA" id="ARBA00056662"/>
    </source>
</evidence>
<dbReference type="SUPFAM" id="SSF51735">
    <property type="entry name" value="NAD(P)-binding Rossmann-fold domains"/>
    <property type="match status" value="1"/>
</dbReference>
<dbReference type="InterPro" id="IPR007886">
    <property type="entry name" value="AlaDH/PNT_N"/>
</dbReference>
<evidence type="ECO:0000259" key="13">
    <source>
        <dbReference type="SMART" id="SM01003"/>
    </source>
</evidence>
<evidence type="ECO:0000313" key="15">
    <source>
        <dbReference type="Proteomes" id="UP000462760"/>
    </source>
</evidence>
<dbReference type="InterPro" id="IPR007698">
    <property type="entry name" value="AlaDH/PNT_NAD(H)-bd"/>
</dbReference>
<evidence type="ECO:0000256" key="8">
    <source>
        <dbReference type="PIRSR" id="PIRSR000183-1"/>
    </source>
</evidence>
<comment type="catalytic activity">
    <reaction evidence="5 7">
        <text>L-alanine + NAD(+) + H2O = pyruvate + NH4(+) + NADH + H(+)</text>
        <dbReference type="Rhea" id="RHEA:18405"/>
        <dbReference type="ChEBI" id="CHEBI:15361"/>
        <dbReference type="ChEBI" id="CHEBI:15377"/>
        <dbReference type="ChEBI" id="CHEBI:15378"/>
        <dbReference type="ChEBI" id="CHEBI:28938"/>
        <dbReference type="ChEBI" id="CHEBI:57540"/>
        <dbReference type="ChEBI" id="CHEBI:57945"/>
        <dbReference type="ChEBI" id="CHEBI:57972"/>
        <dbReference type="EC" id="1.4.1.1"/>
    </reaction>
</comment>
<dbReference type="AlphaFoldDB" id="A0A844FJ81"/>
<feature type="binding site" evidence="10">
    <location>
        <position position="134"/>
    </location>
    <ligand>
        <name>NAD(+)</name>
        <dbReference type="ChEBI" id="CHEBI:57540"/>
    </ligand>
</feature>
<evidence type="ECO:0000256" key="10">
    <source>
        <dbReference type="PIRSR" id="PIRSR000183-3"/>
    </source>
</evidence>
<evidence type="ECO:0000256" key="1">
    <source>
        <dbReference type="ARBA" id="ARBA00005206"/>
    </source>
</evidence>
<proteinExistence type="inferred from homology"/>
<dbReference type="Pfam" id="PF01262">
    <property type="entry name" value="AlaDh_PNT_C"/>
    <property type="match status" value="1"/>
</dbReference>
<feature type="binding site" evidence="10">
    <location>
        <begin position="267"/>
        <end position="270"/>
    </location>
    <ligand>
        <name>NAD(+)</name>
        <dbReference type="ChEBI" id="CHEBI:57540"/>
    </ligand>
</feature>
<evidence type="ECO:0000256" key="11">
    <source>
        <dbReference type="SAM" id="MobiDB-lite"/>
    </source>
</evidence>
<evidence type="ECO:0000256" key="4">
    <source>
        <dbReference type="ARBA" id="ARBA00023027"/>
    </source>
</evidence>
<feature type="binding site" evidence="10">
    <location>
        <begin position="239"/>
        <end position="240"/>
    </location>
    <ligand>
        <name>NAD(+)</name>
        <dbReference type="ChEBI" id="CHEBI:57540"/>
    </ligand>
</feature>
<comment type="pathway">
    <text evidence="1">Amino-acid degradation; L-alanine degradation via dehydrogenase pathway; NH(3) and pyruvate from L-alanine: step 1/1.</text>
</comment>
<accession>A0A844FJ81</accession>
<evidence type="ECO:0000256" key="3">
    <source>
        <dbReference type="ARBA" id="ARBA00023002"/>
    </source>
</evidence>
<keyword evidence="4 7" id="KW-0520">NAD</keyword>
<dbReference type="SUPFAM" id="SSF52283">
    <property type="entry name" value="Formate/glycerate dehydrogenase catalytic domain-like"/>
    <property type="match status" value="1"/>
</dbReference>
<dbReference type="PIRSF" id="PIRSF000183">
    <property type="entry name" value="Alanine_dh"/>
    <property type="match status" value="1"/>
</dbReference>
<comment type="function">
    <text evidence="6">May play a role in cell wall synthesis as L-alanine is an important constituent of the peptidoglycan layer.</text>
</comment>
<feature type="domain" description="Alanine dehydrogenase/pyridine nucleotide transhydrogenase NAD(H)-binding" evidence="12">
    <location>
        <begin position="149"/>
        <end position="297"/>
    </location>
</feature>
<dbReference type="GO" id="GO:0042853">
    <property type="term" value="P:L-alanine catabolic process"/>
    <property type="evidence" value="ECO:0007669"/>
    <property type="project" value="InterPro"/>
</dbReference>
<dbReference type="Pfam" id="PF05222">
    <property type="entry name" value="AlaDh_PNT_N"/>
    <property type="match status" value="1"/>
</dbReference>
<feature type="region of interest" description="Disordered" evidence="11">
    <location>
        <begin position="354"/>
        <end position="374"/>
    </location>
</feature>
<sequence>MIAGIAKEIKNNEYRVACTPNGVKEFVKRGHTVLVEKDAGIGSGFSNEEYIAQGAEIVETAEELYKRSELIYKVKEILEEEYKYLREDLIVFTYIHSNAHREQTDKFLESKAIGIAYEDVYDRNGGFPLLKPMSEIAGKGGFIAALNFSQSIHGGNGLMLARVHGVRTPEITIIGAGNAGLGAAELAAAFGNKVTILDVNTDNLEHAKHILPPNVELLYSDEQNLINCLKRTDVLMNCILWPKWRTDHLVSREMLKLIKPNSLIVDVSCDDNGAIETSRSTSHDDPVYVEEGITHYVVDNIPAAFPQTSTYSLCNATLPFALQIADKGVKQALIDNKYLRRGLTSYEGQLTLEETGKKQDRPYISPEKALGMED</sequence>
<feature type="binding site" evidence="9">
    <location>
        <position position="15"/>
    </location>
    <ligand>
        <name>substrate</name>
    </ligand>
</feature>
<dbReference type="Proteomes" id="UP000462760">
    <property type="component" value="Unassembled WGS sequence"/>
</dbReference>
<protein>
    <recommendedName>
        <fullName evidence="7">Alanine dehydrogenase</fullName>
        <ecNumber evidence="7">1.4.1.1</ecNumber>
    </recommendedName>
</protein>
<dbReference type="EC" id="1.4.1.1" evidence="7"/>
<dbReference type="CDD" id="cd05305">
    <property type="entry name" value="L-AlaDH"/>
    <property type="match status" value="1"/>
</dbReference>
<dbReference type="FunFam" id="3.40.50.720:FF:000433">
    <property type="entry name" value="Alanine dehydrogenase 1"/>
    <property type="match status" value="1"/>
</dbReference>
<dbReference type="GO" id="GO:0000286">
    <property type="term" value="F:alanine dehydrogenase activity"/>
    <property type="evidence" value="ECO:0007669"/>
    <property type="project" value="UniProtKB-UniRule"/>
</dbReference>
<evidence type="ECO:0000256" key="2">
    <source>
        <dbReference type="ARBA" id="ARBA00005689"/>
    </source>
</evidence>
<dbReference type="SMART" id="SM01003">
    <property type="entry name" value="AlaDh_PNT_N"/>
    <property type="match status" value="1"/>
</dbReference>
<dbReference type="GO" id="GO:0005886">
    <property type="term" value="C:plasma membrane"/>
    <property type="evidence" value="ECO:0007669"/>
    <property type="project" value="TreeGrafter"/>
</dbReference>
<evidence type="ECO:0000256" key="9">
    <source>
        <dbReference type="PIRSR" id="PIRSR000183-2"/>
    </source>
</evidence>
<keyword evidence="3 7" id="KW-0560">Oxidoreductase</keyword>
<dbReference type="PANTHER" id="PTHR42795:SF1">
    <property type="entry name" value="ALANINE DEHYDROGENASE"/>
    <property type="match status" value="1"/>
</dbReference>
<comment type="caution">
    <text evidence="14">The sequence shown here is derived from an EMBL/GenBank/DDBJ whole genome shotgun (WGS) entry which is preliminary data.</text>
</comment>
<dbReference type="RefSeq" id="WP_154484676.1">
    <property type="nucleotide sequence ID" value="NZ_VULR01000014.1"/>
</dbReference>
<name>A0A844FJ81_9FIRM</name>
<evidence type="ECO:0000256" key="7">
    <source>
        <dbReference type="PIRNR" id="PIRNR000183"/>
    </source>
</evidence>
<dbReference type="PANTHER" id="PTHR42795">
    <property type="entry name" value="ALANINE DEHYDROGENASE"/>
    <property type="match status" value="1"/>
</dbReference>
<dbReference type="Gene3D" id="3.40.50.720">
    <property type="entry name" value="NAD(P)-binding Rossmann-like Domain"/>
    <property type="match status" value="2"/>
</dbReference>
<evidence type="ECO:0000256" key="5">
    <source>
        <dbReference type="ARBA" id="ARBA00049277"/>
    </source>
</evidence>
<organism evidence="14 15">
    <name type="scientific">Anaerosalibacter bizertensis</name>
    <dbReference type="NCBI Taxonomy" id="932217"/>
    <lineage>
        <taxon>Bacteria</taxon>
        <taxon>Bacillati</taxon>
        <taxon>Bacillota</taxon>
        <taxon>Tissierellia</taxon>
        <taxon>Tissierellales</taxon>
        <taxon>Sporanaerobacteraceae</taxon>
        <taxon>Anaerosalibacter</taxon>
    </lineage>
</organism>
<feature type="binding site" evidence="10">
    <location>
        <position position="220"/>
    </location>
    <ligand>
        <name>NAD(+)</name>
        <dbReference type="ChEBI" id="CHEBI:57540"/>
    </ligand>
</feature>
<evidence type="ECO:0000259" key="12">
    <source>
        <dbReference type="SMART" id="SM01002"/>
    </source>
</evidence>
<dbReference type="InterPro" id="IPR036291">
    <property type="entry name" value="NAD(P)-bd_dom_sf"/>
</dbReference>
<feature type="domain" description="Alanine dehydrogenase/pyridine nucleotide transhydrogenase N-terminal" evidence="13">
    <location>
        <begin position="4"/>
        <end position="137"/>
    </location>
</feature>
<gene>
    <name evidence="14" type="ORF">FYJ27_09725</name>
</gene>
<feature type="binding site" evidence="9">
    <location>
        <position position="75"/>
    </location>
    <ligand>
        <name>substrate</name>
    </ligand>
</feature>
<feature type="active site" description="Proton donor/acceptor" evidence="8">
    <location>
        <position position="270"/>
    </location>
</feature>
<feature type="active site" description="Proton donor/acceptor" evidence="8">
    <location>
        <position position="96"/>
    </location>
</feature>
<dbReference type="InterPro" id="IPR008141">
    <property type="entry name" value="Ala_DH"/>
</dbReference>
<keyword evidence="10" id="KW-0547">Nucleotide-binding</keyword>
<dbReference type="EMBL" id="VULR01000014">
    <property type="protein sequence ID" value="MSS44002.1"/>
    <property type="molecule type" value="Genomic_DNA"/>
</dbReference>